<organism evidence="2 3">
    <name type="scientific">Quillaja saponaria</name>
    <name type="common">Soap bark tree</name>
    <dbReference type="NCBI Taxonomy" id="32244"/>
    <lineage>
        <taxon>Eukaryota</taxon>
        <taxon>Viridiplantae</taxon>
        <taxon>Streptophyta</taxon>
        <taxon>Embryophyta</taxon>
        <taxon>Tracheophyta</taxon>
        <taxon>Spermatophyta</taxon>
        <taxon>Magnoliopsida</taxon>
        <taxon>eudicotyledons</taxon>
        <taxon>Gunneridae</taxon>
        <taxon>Pentapetalae</taxon>
        <taxon>rosids</taxon>
        <taxon>fabids</taxon>
        <taxon>Fabales</taxon>
        <taxon>Quillajaceae</taxon>
        <taxon>Quillaja</taxon>
    </lineage>
</organism>
<keyword evidence="1" id="KW-0472">Membrane</keyword>
<evidence type="ECO:0000313" key="2">
    <source>
        <dbReference type="EMBL" id="KAJ7966962.1"/>
    </source>
</evidence>
<gene>
    <name evidence="2" type="ORF">O6P43_016355</name>
</gene>
<dbReference type="GO" id="GO:0004180">
    <property type="term" value="F:carboxypeptidase activity"/>
    <property type="evidence" value="ECO:0007669"/>
    <property type="project" value="UniProtKB-KW"/>
</dbReference>
<keyword evidence="3" id="KW-1185">Reference proteome</keyword>
<keyword evidence="1" id="KW-1133">Transmembrane helix</keyword>
<comment type="caution">
    <text evidence="2">The sequence shown here is derived from an EMBL/GenBank/DDBJ whole genome shotgun (WGS) entry which is preliminary data.</text>
</comment>
<proteinExistence type="predicted"/>
<keyword evidence="2" id="KW-0121">Carboxypeptidase</keyword>
<protein>
    <submittedName>
        <fullName evidence="2">Carboxypeptidase</fullName>
    </submittedName>
</protein>
<dbReference type="Gene3D" id="3.40.630.10">
    <property type="entry name" value="Zn peptidases"/>
    <property type="match status" value="1"/>
</dbReference>
<evidence type="ECO:0000256" key="1">
    <source>
        <dbReference type="SAM" id="Phobius"/>
    </source>
</evidence>
<dbReference type="KEGG" id="qsa:O6P43_016355"/>
<feature type="transmembrane region" description="Helical" evidence="1">
    <location>
        <begin position="6"/>
        <end position="28"/>
    </location>
</feature>
<accession>A0AAD7LZB3</accession>
<keyword evidence="1" id="KW-0812">Transmembrane</keyword>
<evidence type="ECO:0000313" key="3">
    <source>
        <dbReference type="Proteomes" id="UP001163823"/>
    </source>
</evidence>
<keyword evidence="2" id="KW-0378">Hydrolase</keyword>
<keyword evidence="2" id="KW-0645">Protease</keyword>
<dbReference type="SUPFAM" id="SSF53187">
    <property type="entry name" value="Zn-dependent exopeptidases"/>
    <property type="match status" value="1"/>
</dbReference>
<dbReference type="EMBL" id="JARAOO010000006">
    <property type="protein sequence ID" value="KAJ7966962.1"/>
    <property type="molecule type" value="Genomic_DNA"/>
</dbReference>
<dbReference type="Proteomes" id="UP001163823">
    <property type="component" value="Chromosome 6"/>
</dbReference>
<reference evidence="2" key="1">
    <citation type="journal article" date="2023" name="Science">
        <title>Elucidation of the pathway for biosynthesis of saponin adjuvants from the soapbark tree.</title>
        <authorList>
            <person name="Reed J."/>
            <person name="Orme A."/>
            <person name="El-Demerdash A."/>
            <person name="Owen C."/>
            <person name="Martin L.B.B."/>
            <person name="Misra R.C."/>
            <person name="Kikuchi S."/>
            <person name="Rejzek M."/>
            <person name="Martin A.C."/>
            <person name="Harkess A."/>
            <person name="Leebens-Mack J."/>
            <person name="Louveau T."/>
            <person name="Stephenson M.J."/>
            <person name="Osbourn A."/>
        </authorList>
    </citation>
    <scope>NUCLEOTIDE SEQUENCE</scope>
    <source>
        <strain evidence="2">S10</strain>
    </source>
</reference>
<name>A0AAD7LZB3_QUISA</name>
<sequence>MGRVSFLSSSSISISICFVAYLQVMVVINGDTINLTQPSFRPINHDLYHSSGGLMEEIKGLVHRHPNKLTVETINTGNKGYGAEITVVTYCRQRGERDERSRFRILLSFGQHGRELITT</sequence>
<dbReference type="AlphaFoldDB" id="A0AAD7LZB3"/>